<dbReference type="EMBL" id="JANEYG010000044">
    <property type="protein sequence ID" value="KAJ8916186.1"/>
    <property type="molecule type" value="Genomic_DNA"/>
</dbReference>
<dbReference type="GO" id="GO:0016791">
    <property type="term" value="F:phosphatase activity"/>
    <property type="evidence" value="ECO:0007669"/>
    <property type="project" value="TreeGrafter"/>
</dbReference>
<protein>
    <recommendedName>
        <fullName evidence="3">Pseudouridine-5'-phosphatase</fullName>
    </recommendedName>
</protein>
<evidence type="ECO:0000313" key="2">
    <source>
        <dbReference type="Proteomes" id="UP001159042"/>
    </source>
</evidence>
<evidence type="ECO:0008006" key="3">
    <source>
        <dbReference type="Google" id="ProtNLM"/>
    </source>
</evidence>
<dbReference type="Proteomes" id="UP001159042">
    <property type="component" value="Unassembled WGS sequence"/>
</dbReference>
<reference evidence="1 2" key="1">
    <citation type="journal article" date="2023" name="Insect Mol. Biol.">
        <title>Genome sequencing provides insights into the evolution of gene families encoding plant cell wall-degrading enzymes in longhorned beetles.</title>
        <authorList>
            <person name="Shin N.R."/>
            <person name="Okamura Y."/>
            <person name="Kirsch R."/>
            <person name="Pauchet Y."/>
        </authorList>
    </citation>
    <scope>NUCLEOTIDE SEQUENCE [LARGE SCALE GENOMIC DNA]</scope>
    <source>
        <strain evidence="1">EAD_L_NR</strain>
    </source>
</reference>
<dbReference type="NCBIfam" id="TIGR01509">
    <property type="entry name" value="HAD-SF-IA-v3"/>
    <property type="match status" value="1"/>
</dbReference>
<organism evidence="1 2">
    <name type="scientific">Exocentrus adspersus</name>
    <dbReference type="NCBI Taxonomy" id="1586481"/>
    <lineage>
        <taxon>Eukaryota</taxon>
        <taxon>Metazoa</taxon>
        <taxon>Ecdysozoa</taxon>
        <taxon>Arthropoda</taxon>
        <taxon>Hexapoda</taxon>
        <taxon>Insecta</taxon>
        <taxon>Pterygota</taxon>
        <taxon>Neoptera</taxon>
        <taxon>Endopterygota</taxon>
        <taxon>Coleoptera</taxon>
        <taxon>Polyphaga</taxon>
        <taxon>Cucujiformia</taxon>
        <taxon>Chrysomeloidea</taxon>
        <taxon>Cerambycidae</taxon>
        <taxon>Lamiinae</taxon>
        <taxon>Acanthocinini</taxon>
        <taxon>Exocentrus</taxon>
    </lineage>
</organism>
<dbReference type="Gene3D" id="1.10.150.240">
    <property type="entry name" value="Putative phosphatase, domain 2"/>
    <property type="match status" value="1"/>
</dbReference>
<proteinExistence type="predicted"/>
<accession>A0AAV8VP41</accession>
<dbReference type="InterPro" id="IPR036412">
    <property type="entry name" value="HAD-like_sf"/>
</dbReference>
<dbReference type="SFLD" id="SFLDG01129">
    <property type="entry name" value="C1.5:_HAD__Beta-PGM__Phosphata"/>
    <property type="match status" value="1"/>
</dbReference>
<dbReference type="InterPro" id="IPR023214">
    <property type="entry name" value="HAD_sf"/>
</dbReference>
<dbReference type="Gene3D" id="3.40.50.1000">
    <property type="entry name" value="HAD superfamily/HAD-like"/>
    <property type="match status" value="1"/>
</dbReference>
<dbReference type="FunFam" id="3.40.50.1000:FF:000055">
    <property type="entry name" value="Haloacid dehalogenase-like hydrolase family protein"/>
    <property type="match status" value="1"/>
</dbReference>
<name>A0AAV8VP41_9CUCU</name>
<dbReference type="SFLD" id="SFLDS00003">
    <property type="entry name" value="Haloacid_Dehalogenase"/>
    <property type="match status" value="1"/>
</dbReference>
<dbReference type="InterPro" id="IPR041492">
    <property type="entry name" value="HAD_2"/>
</dbReference>
<dbReference type="SUPFAM" id="SSF56784">
    <property type="entry name" value="HAD-like"/>
    <property type="match status" value="1"/>
</dbReference>
<dbReference type="Pfam" id="PF13419">
    <property type="entry name" value="HAD_2"/>
    <property type="match status" value="1"/>
</dbReference>
<dbReference type="PANTHER" id="PTHR18901">
    <property type="entry name" value="2-DEOXYGLUCOSE-6-PHOSPHATE PHOSPHATASE 2"/>
    <property type="match status" value="1"/>
</dbReference>
<dbReference type="InterPro" id="IPR023198">
    <property type="entry name" value="PGP-like_dom2"/>
</dbReference>
<keyword evidence="2" id="KW-1185">Reference proteome</keyword>
<dbReference type="InterPro" id="IPR006439">
    <property type="entry name" value="HAD-SF_hydro_IA"/>
</dbReference>
<dbReference type="PANTHER" id="PTHR18901:SF38">
    <property type="entry name" value="PSEUDOURIDINE-5'-PHOSPHATASE"/>
    <property type="match status" value="1"/>
</dbReference>
<comment type="caution">
    <text evidence="1">The sequence shown here is derived from an EMBL/GenBank/DDBJ whole genome shotgun (WGS) entry which is preliminary data.</text>
</comment>
<dbReference type="AlphaFoldDB" id="A0AAV8VP41"/>
<gene>
    <name evidence="1" type="ORF">NQ315_016325</name>
</gene>
<sequence length="295" mass="32598">MNKNKGLLSKKCCPQLPFRKVTHVIFDLDGTIIDTETMIEEVLTEICQSCGKTFKPELHNKTAGAIVEDIAKLLINENDLTMSEEEIVQMYKDLTPSKCANINFMPVPVQGAEQLIRHFAEHQVPIAVATSSTEDLMLLKTNRHREVFNLFHHIVCGGSDPEVKKGKPAPDIFLVCASRFNDNVNPADCLVLEDAPNGVKGALTAGMQAVIIPADDVPYEIWKNATLRLDTLEYMAPELFGLPPLVTEGSAVPKISFTMHYEEGKQREETHGTNVEEELGVKGWPALSISADDTV</sequence>
<evidence type="ECO:0000313" key="1">
    <source>
        <dbReference type="EMBL" id="KAJ8916186.1"/>
    </source>
</evidence>